<reference evidence="1" key="1">
    <citation type="submission" date="2021-01" db="EMBL/GenBank/DDBJ databases">
        <authorList>
            <person name="Corre E."/>
            <person name="Pelletier E."/>
            <person name="Niang G."/>
            <person name="Scheremetjew M."/>
            <person name="Finn R."/>
            <person name="Kale V."/>
            <person name="Holt S."/>
            <person name="Cochrane G."/>
            <person name="Meng A."/>
            <person name="Brown T."/>
            <person name="Cohen L."/>
        </authorList>
    </citation>
    <scope>NUCLEOTIDE SEQUENCE</scope>
    <source>
        <strain evidence="1">308</strain>
    </source>
</reference>
<dbReference type="EMBL" id="HBFR01039466">
    <property type="protein sequence ID" value="CAD8901642.1"/>
    <property type="molecule type" value="Transcribed_RNA"/>
</dbReference>
<dbReference type="InterPro" id="IPR023214">
    <property type="entry name" value="HAD_sf"/>
</dbReference>
<dbReference type="InterPro" id="IPR036412">
    <property type="entry name" value="HAD-like_sf"/>
</dbReference>
<sequence>MLRQILGKKDGCQQNHEIPERERRVVEKCCKAVSKLEELNINFLALDFDLTTIDVHTGGKWEGTPDELASHIRPIFKHLIARAHAANIAIAIVTFSPQVRHIGSVLDKTFPEFGSRIPIRGRDRSWTYEGVGCKDGKQSHMASAAEELMTTNAGLQISKDSTLLIDDDANNIRTAFRDHVRAIWLNPDKPHRVLDDIDRLS</sequence>
<evidence type="ECO:0008006" key="2">
    <source>
        <dbReference type="Google" id="ProtNLM"/>
    </source>
</evidence>
<proteinExistence type="predicted"/>
<organism evidence="1">
    <name type="scientific">Corethron hystrix</name>
    <dbReference type="NCBI Taxonomy" id="216773"/>
    <lineage>
        <taxon>Eukaryota</taxon>
        <taxon>Sar</taxon>
        <taxon>Stramenopiles</taxon>
        <taxon>Ochrophyta</taxon>
        <taxon>Bacillariophyta</taxon>
        <taxon>Coscinodiscophyceae</taxon>
        <taxon>Corethrophycidae</taxon>
        <taxon>Corethrales</taxon>
        <taxon>Corethraceae</taxon>
        <taxon>Corethron</taxon>
    </lineage>
</organism>
<evidence type="ECO:0000313" key="1">
    <source>
        <dbReference type="EMBL" id="CAD8901642.1"/>
    </source>
</evidence>
<protein>
    <recommendedName>
        <fullName evidence="2">FCP1 homology domain-containing protein</fullName>
    </recommendedName>
</protein>
<dbReference type="Gene3D" id="3.40.50.1000">
    <property type="entry name" value="HAD superfamily/HAD-like"/>
    <property type="match status" value="1"/>
</dbReference>
<dbReference type="AlphaFoldDB" id="A0A7S1G1M2"/>
<accession>A0A7S1G1M2</accession>
<dbReference type="SUPFAM" id="SSF56784">
    <property type="entry name" value="HAD-like"/>
    <property type="match status" value="1"/>
</dbReference>
<name>A0A7S1G1M2_9STRA</name>
<gene>
    <name evidence="1" type="ORF">CHYS00102_LOCUS28861</name>
</gene>